<dbReference type="SMART" id="SM00240">
    <property type="entry name" value="FHA"/>
    <property type="match status" value="1"/>
</dbReference>
<feature type="domain" description="FHA" evidence="2">
    <location>
        <begin position="22"/>
        <end position="71"/>
    </location>
</feature>
<dbReference type="Pfam" id="PF07626">
    <property type="entry name" value="PSD3"/>
    <property type="match status" value="1"/>
</dbReference>
<dbReference type="EMBL" id="CP117811">
    <property type="protein sequence ID" value="WDE96906.1"/>
    <property type="molecule type" value="Genomic_DNA"/>
</dbReference>
<dbReference type="Pfam" id="PF00498">
    <property type="entry name" value="FHA"/>
    <property type="match status" value="1"/>
</dbReference>
<dbReference type="Pfam" id="PF07637">
    <property type="entry name" value="PSD5"/>
    <property type="match status" value="1"/>
</dbReference>
<dbReference type="RefSeq" id="WP_274150975.1">
    <property type="nucleotide sequence ID" value="NZ_CP117811.1"/>
</dbReference>
<dbReference type="InterPro" id="IPR013043">
    <property type="entry name" value="DUF1595"/>
</dbReference>
<evidence type="ECO:0000313" key="3">
    <source>
        <dbReference type="EMBL" id="WDE96906.1"/>
    </source>
</evidence>
<dbReference type="Pfam" id="PF07631">
    <property type="entry name" value="PSD4"/>
    <property type="match status" value="1"/>
</dbReference>
<proteinExistence type="predicted"/>
<protein>
    <submittedName>
        <fullName evidence="3">DUF1588 domain-containing protein</fullName>
    </submittedName>
</protein>
<organism evidence="3 4">
    <name type="scientific">Lentisphaera profundi</name>
    <dbReference type="NCBI Taxonomy" id="1658616"/>
    <lineage>
        <taxon>Bacteria</taxon>
        <taxon>Pseudomonadati</taxon>
        <taxon>Lentisphaerota</taxon>
        <taxon>Lentisphaeria</taxon>
        <taxon>Lentisphaerales</taxon>
        <taxon>Lentisphaeraceae</taxon>
        <taxon>Lentisphaera</taxon>
    </lineage>
</organism>
<keyword evidence="4" id="KW-1185">Reference proteome</keyword>
<dbReference type="PROSITE" id="PS50006">
    <property type="entry name" value="FHA_DOMAIN"/>
    <property type="match status" value="1"/>
</dbReference>
<evidence type="ECO:0000313" key="4">
    <source>
        <dbReference type="Proteomes" id="UP001214250"/>
    </source>
</evidence>
<sequence length="981" mass="111390">MILNFSNGPLAGEKLEFSEAIITIGSNECNSLVISAPGISAQHASLRKYDGQWFIIDNDSTNGVYINGAKVDRQGEVLDGSTINLVNIEFKVELSTSKSSLLKEGKVLTLNINNIRNKKLRDRKLNAKKKTESSKKLCIAVLLALLLVGCIYGSKGNVERANSARGTSVESKQELAGDKGEESETAPLVNKEKPEQFNHEVNFDTQVLKPFIEEHCISCHGTKKQKGSTRFDHLDYVVSDNYEAFEYQDILDVLNTGDMPPEEETQPKKEELELVIKELTEGLFVARKQLASKGGKVTMRRLTRREYGATIRDIFGLEPEPKKIPADEGVENFDTVGIRQDFNSKHIDHYYELAREVLQTSFKLAGKKETFKIVETQPEERTNGHIQRFLDEHAHKPKGSGKVYRLSRNNEAYIKLPKYKEGVYLAQPIRHLGYSFGIDPRAKYKISVKSGVHGQVAPFRRYVRLQLGRSEDLAGVIRVNGTEDNPTESTIEITPKTLKEKIGGYVAEDRSGAWLSHYLSFIERYEGVDAKKEGLIWIDSFKCEGPYYPEERSFFDKLLCPEEPTPEKPSVMVWNDASVNELLEKFTYEAFRHKTPSDDFIIGLNEFHKKQRKLGSSFEEALIDTLAVVLSSPSFLFLNEDSPKQISNKDKAIRMSYFLTSSPPDKALYKKFNQASVTETSQREEIDRLLEKTNYRDFSEGFASQWADFTRFDNITVNSKQYPTFNMGLRYSMKQEVIHYFQEMLRNNLPISNLVKSDFVTINAQLATLYGIPNMTSNKFESVKLPENSPRGGFLSQGVFLLSGSNGERSSPTIRGMMLLNRFMNKTVPPPPPNVPELGAESDEVLTTRKLVELHQSQVQCASCHRDMDNMGLAMENFDVIGRWRDTERVSRDHIPIKIDGAFADGNAFQTYGEFQSHLLSYEEKLARNMIESLLVYSLGRDIEFTDMPHIDEIITNTRGQNFRIKDMIYAVIESPIFIKN</sequence>
<dbReference type="Pfam" id="PF07624">
    <property type="entry name" value="PSD2"/>
    <property type="match status" value="1"/>
</dbReference>
<dbReference type="InterPro" id="IPR011478">
    <property type="entry name" value="DUF1585"/>
</dbReference>
<dbReference type="CDD" id="cd00060">
    <property type="entry name" value="FHA"/>
    <property type="match status" value="1"/>
</dbReference>
<dbReference type="InterPro" id="IPR013036">
    <property type="entry name" value="DUF1587"/>
</dbReference>
<dbReference type="InterPro" id="IPR000253">
    <property type="entry name" value="FHA_dom"/>
</dbReference>
<dbReference type="SUPFAM" id="SSF49879">
    <property type="entry name" value="SMAD/FHA domain"/>
    <property type="match status" value="1"/>
</dbReference>
<dbReference type="Gene3D" id="2.60.200.20">
    <property type="match status" value="1"/>
</dbReference>
<reference evidence="3 4" key="1">
    <citation type="submission" date="2023-02" db="EMBL/GenBank/DDBJ databases">
        <title>Genome sequence of Lentisphaera profundi SAORIC-696.</title>
        <authorList>
            <person name="Kim e."/>
            <person name="Cho J.-C."/>
            <person name="Choi A."/>
            <person name="Kang I."/>
        </authorList>
    </citation>
    <scope>NUCLEOTIDE SEQUENCE [LARGE SCALE GENOMIC DNA]</scope>
    <source>
        <strain evidence="3 4">SAORIC-696</strain>
    </source>
</reference>
<feature type="compositionally biased region" description="Basic and acidic residues" evidence="1">
    <location>
        <begin position="171"/>
        <end position="182"/>
    </location>
</feature>
<name>A0ABY7VRT0_9BACT</name>
<evidence type="ECO:0000256" key="1">
    <source>
        <dbReference type="SAM" id="MobiDB-lite"/>
    </source>
</evidence>
<feature type="region of interest" description="Disordered" evidence="1">
    <location>
        <begin position="162"/>
        <end position="192"/>
    </location>
</feature>
<dbReference type="Proteomes" id="UP001214250">
    <property type="component" value="Chromosome 1"/>
</dbReference>
<accession>A0ABY7VRT0</accession>
<dbReference type="Pfam" id="PF07627">
    <property type="entry name" value="PSCyt3"/>
    <property type="match status" value="1"/>
</dbReference>
<dbReference type="InterPro" id="IPR013039">
    <property type="entry name" value="DUF1588"/>
</dbReference>
<dbReference type="InterPro" id="IPR013042">
    <property type="entry name" value="DUF1592"/>
</dbReference>
<dbReference type="InterPro" id="IPR008984">
    <property type="entry name" value="SMAD_FHA_dom_sf"/>
</dbReference>
<gene>
    <name evidence="3" type="ORF">PQO03_02895</name>
</gene>
<evidence type="ECO:0000259" key="2">
    <source>
        <dbReference type="PROSITE" id="PS50006"/>
    </source>
</evidence>